<proteinExistence type="predicted"/>
<keyword evidence="2" id="KW-0472">Membrane</keyword>
<organism evidence="4 5">
    <name type="scientific">Candidatus Aquicultor secundus</name>
    <dbReference type="NCBI Taxonomy" id="1973895"/>
    <lineage>
        <taxon>Bacteria</taxon>
        <taxon>Bacillati</taxon>
        <taxon>Actinomycetota</taxon>
        <taxon>Candidatus Aquicultoria</taxon>
        <taxon>Candidatus Aquicultorales</taxon>
        <taxon>Candidatus Aquicultoraceae</taxon>
        <taxon>Candidatus Aquicultor</taxon>
    </lineage>
</organism>
<keyword evidence="2" id="KW-1133">Transmembrane helix</keyword>
<reference evidence="5" key="1">
    <citation type="submission" date="2017-09" db="EMBL/GenBank/DDBJ databases">
        <title>Depth-based differentiation of microbial function through sediment-hosted aquifers and enrichment of novel symbionts in the deep terrestrial subsurface.</title>
        <authorList>
            <person name="Probst A.J."/>
            <person name="Ladd B."/>
            <person name="Jarett J.K."/>
            <person name="Geller-Mcgrath D.E."/>
            <person name="Sieber C.M.K."/>
            <person name="Emerson J.B."/>
            <person name="Anantharaman K."/>
            <person name="Thomas B.C."/>
            <person name="Malmstrom R."/>
            <person name="Stieglmeier M."/>
            <person name="Klingl A."/>
            <person name="Woyke T."/>
            <person name="Ryan C.M."/>
            <person name="Banfield J.F."/>
        </authorList>
    </citation>
    <scope>NUCLEOTIDE SEQUENCE [LARGE SCALE GENOMIC DNA]</scope>
</reference>
<dbReference type="InterPro" id="IPR018391">
    <property type="entry name" value="PQQ_b-propeller_rpt"/>
</dbReference>
<dbReference type="Proteomes" id="UP000230956">
    <property type="component" value="Unassembled WGS sequence"/>
</dbReference>
<sequence>MFLVNRRSGFIGRLVVLLAGVVPLLLFGLSVPVLAAATDSWGVYQHDAGHSGRSNNIAPSQPGILWVIQFGTSGKPSSPIVVGEDSNFYVGVDVTPFDKESSSTTSTESSKPDASGHSGLFAFAPDKKVRWVSKLTGKVTGSPAIGKDAVYAVIGTTLAALNKTDGSVKWQVPLNGESSGGIMLGNDGTLYVGTVKGKTLYAVSSDGKIKWQYAASGQIDGSPTLGNDSSVYFTAQDLCLYALNANGSLKWKYKVTEKGAIKLSSPILAPDNTIYFGMTRDDGLLTKQDEDQKKLGKGRLFAIKPNGGLKWYFEAKGKSANMPALQKDGTIIFSTTSLNYTDDRQYWQGDCRVEAVMPNGVEKWPSDSADNSHEGPALIDGAGNIFVTSTDGFLTCMGKNGVMIWRAKVGGKVSIGPKGILYVAAKSSIGAVTQRDLSKETKQSEQIQDESNRGSSYGTSLLIYIIPIVIAAAIGYFFKTKISANTDGDNKGDSEE</sequence>
<accession>A0A2M7T8Z8</accession>
<feature type="region of interest" description="Disordered" evidence="1">
    <location>
        <begin position="98"/>
        <end position="118"/>
    </location>
</feature>
<dbReference type="EMBL" id="PFNG01000088">
    <property type="protein sequence ID" value="PIZ40496.1"/>
    <property type="molecule type" value="Genomic_DNA"/>
</dbReference>
<dbReference type="InterPro" id="IPR002372">
    <property type="entry name" value="PQQ_rpt_dom"/>
</dbReference>
<gene>
    <name evidence="4" type="ORF">COY37_03735</name>
</gene>
<evidence type="ECO:0000256" key="2">
    <source>
        <dbReference type="SAM" id="Phobius"/>
    </source>
</evidence>
<evidence type="ECO:0000256" key="1">
    <source>
        <dbReference type="SAM" id="MobiDB-lite"/>
    </source>
</evidence>
<dbReference type="AlphaFoldDB" id="A0A2M7T8Z8"/>
<dbReference type="PANTHER" id="PTHR34512">
    <property type="entry name" value="CELL SURFACE PROTEIN"/>
    <property type="match status" value="1"/>
</dbReference>
<feature type="region of interest" description="Disordered" evidence="1">
    <location>
        <begin position="434"/>
        <end position="454"/>
    </location>
</feature>
<protein>
    <recommendedName>
        <fullName evidence="3">Pyrrolo-quinoline quinone repeat domain-containing protein</fullName>
    </recommendedName>
</protein>
<comment type="caution">
    <text evidence="4">The sequence shown here is derived from an EMBL/GenBank/DDBJ whole genome shotgun (WGS) entry which is preliminary data.</text>
</comment>
<evidence type="ECO:0000313" key="5">
    <source>
        <dbReference type="Proteomes" id="UP000230956"/>
    </source>
</evidence>
<evidence type="ECO:0000259" key="3">
    <source>
        <dbReference type="Pfam" id="PF13360"/>
    </source>
</evidence>
<dbReference type="RefSeq" id="WP_286976175.1">
    <property type="nucleotide sequence ID" value="NZ_PEXG01000232.1"/>
</dbReference>
<dbReference type="SMART" id="SM00564">
    <property type="entry name" value="PQQ"/>
    <property type="match status" value="5"/>
</dbReference>
<feature type="transmembrane region" description="Helical" evidence="2">
    <location>
        <begin position="461"/>
        <end position="478"/>
    </location>
</feature>
<name>A0A2M7T8Z8_9ACTN</name>
<dbReference type="Gene3D" id="2.130.10.10">
    <property type="entry name" value="YVTN repeat-like/Quinoprotein amine dehydrogenase"/>
    <property type="match status" value="1"/>
</dbReference>
<keyword evidence="2" id="KW-0812">Transmembrane</keyword>
<dbReference type="InterPro" id="IPR015943">
    <property type="entry name" value="WD40/YVTN_repeat-like_dom_sf"/>
</dbReference>
<dbReference type="PANTHER" id="PTHR34512:SF30">
    <property type="entry name" value="OUTER MEMBRANE PROTEIN ASSEMBLY FACTOR BAMB"/>
    <property type="match status" value="1"/>
</dbReference>
<feature type="domain" description="Pyrrolo-quinoline quinone repeat" evidence="3">
    <location>
        <begin position="157"/>
        <end position="311"/>
    </location>
</feature>
<evidence type="ECO:0000313" key="4">
    <source>
        <dbReference type="EMBL" id="PIZ40496.1"/>
    </source>
</evidence>
<dbReference type="InterPro" id="IPR011047">
    <property type="entry name" value="Quinoprotein_ADH-like_sf"/>
</dbReference>
<dbReference type="SUPFAM" id="SSF50998">
    <property type="entry name" value="Quinoprotein alcohol dehydrogenase-like"/>
    <property type="match status" value="2"/>
</dbReference>
<dbReference type="Pfam" id="PF13360">
    <property type="entry name" value="PQQ_2"/>
    <property type="match status" value="1"/>
</dbReference>